<organism evidence="4 5">
    <name type="scientific">Geothermobacter ehrlichii</name>
    <dbReference type="NCBI Taxonomy" id="213224"/>
    <lineage>
        <taxon>Bacteria</taxon>
        <taxon>Pseudomonadati</taxon>
        <taxon>Thermodesulfobacteriota</taxon>
        <taxon>Desulfuromonadia</taxon>
        <taxon>Desulfuromonadales</taxon>
        <taxon>Geothermobacteraceae</taxon>
        <taxon>Geothermobacter</taxon>
    </lineage>
</organism>
<name>A0A5D3WHY6_9BACT</name>
<evidence type="ECO:0000313" key="5">
    <source>
        <dbReference type="Proteomes" id="UP000324159"/>
    </source>
</evidence>
<dbReference type="Pfam" id="PF19305">
    <property type="entry name" value="MmgE_PrpD_C"/>
    <property type="match status" value="1"/>
</dbReference>
<dbReference type="InterPro" id="IPR042188">
    <property type="entry name" value="MmgE/PrpD_sf_2"/>
</dbReference>
<dbReference type="PANTHER" id="PTHR16943:SF8">
    <property type="entry name" value="2-METHYLCITRATE DEHYDRATASE"/>
    <property type="match status" value="1"/>
</dbReference>
<dbReference type="OrthoDB" id="9797528at2"/>
<dbReference type="Gene3D" id="1.10.4100.10">
    <property type="entry name" value="2-methylcitrate dehydratase PrpD"/>
    <property type="match status" value="1"/>
</dbReference>
<dbReference type="InterPro" id="IPR042183">
    <property type="entry name" value="MmgE/PrpD_sf_1"/>
</dbReference>
<reference evidence="4 5" key="1">
    <citation type="submission" date="2019-07" db="EMBL/GenBank/DDBJ databases">
        <title>Genomic Encyclopedia of Type Strains, Phase IV (KMG-IV): sequencing the most valuable type-strain genomes for metagenomic binning, comparative biology and taxonomic classification.</title>
        <authorList>
            <person name="Goeker M."/>
        </authorList>
    </citation>
    <scope>NUCLEOTIDE SEQUENCE [LARGE SCALE GENOMIC DNA]</scope>
    <source>
        <strain evidence="4 5">SS015</strain>
    </source>
</reference>
<dbReference type="Gene3D" id="3.30.1330.120">
    <property type="entry name" value="2-methylcitrate dehydratase PrpD"/>
    <property type="match status" value="1"/>
</dbReference>
<comment type="caution">
    <text evidence="4">The sequence shown here is derived from an EMBL/GenBank/DDBJ whole genome shotgun (WGS) entry which is preliminary data.</text>
</comment>
<evidence type="ECO:0000256" key="1">
    <source>
        <dbReference type="ARBA" id="ARBA00006174"/>
    </source>
</evidence>
<feature type="domain" description="MmgE/PrpD C-terminal" evidence="3">
    <location>
        <begin position="262"/>
        <end position="430"/>
    </location>
</feature>
<comment type="similarity">
    <text evidence="1">Belongs to the PrpD family.</text>
</comment>
<gene>
    <name evidence="4" type="ORF">EDC39_10631</name>
</gene>
<dbReference type="InterPro" id="IPR036148">
    <property type="entry name" value="MmgE/PrpD_sf"/>
</dbReference>
<evidence type="ECO:0000313" key="4">
    <source>
        <dbReference type="EMBL" id="TYO98432.1"/>
    </source>
</evidence>
<sequence>MGILSKEFAKFIKNLSIETTPPETVLFAKQLAMKTLAGMVAGSATPSARPVISYAKKVGHWSEDAGVYGSKFKCFIEYAILANGHFAHAAELEDDCFPSATSDVTVVPVVFPMAEHLKISGKVVVESLLAGFETMNRLGKFPITYRGITELPFFGILGAAASAAKVLDLTEEQIQNALGISIARAAGYLANVGTDAHYFESSMACRDGYFAAIMAKEGLTGTHDIEGWLKHLHGKELPYEEQLQDLGGRSRWFTHDFWIKKYPNCFLTHRQIDIVKALQQKHNIDPEKVEKVEVYVGDVDYRMCNRPELTDYESARFSFQHLLASVLVDGDLDFESFTDEMRDRPIVRKLRKKVDVILRKEDPLGAWMTGIADVRIFMSDGTVYKDTMEQSVGGSKSPLTTDQFIDLYRKYTRRFLKEPEIRKSADMIVDLENQKDILPLMSILTFGN</sequence>
<dbReference type="InterPro" id="IPR005656">
    <property type="entry name" value="MmgE_PrpD"/>
</dbReference>
<dbReference type="InterPro" id="IPR045336">
    <property type="entry name" value="MmgE_PrpD_N"/>
</dbReference>
<accession>A0A5D3WHY6</accession>
<dbReference type="Pfam" id="PF03972">
    <property type="entry name" value="MmgE_PrpD_N"/>
    <property type="match status" value="1"/>
</dbReference>
<evidence type="ECO:0000259" key="3">
    <source>
        <dbReference type="Pfam" id="PF19305"/>
    </source>
</evidence>
<dbReference type="GO" id="GO:0016829">
    <property type="term" value="F:lyase activity"/>
    <property type="evidence" value="ECO:0007669"/>
    <property type="project" value="InterPro"/>
</dbReference>
<dbReference type="SUPFAM" id="SSF103378">
    <property type="entry name" value="2-methylcitrate dehydratase PrpD"/>
    <property type="match status" value="1"/>
</dbReference>
<dbReference type="Proteomes" id="UP000324159">
    <property type="component" value="Unassembled WGS sequence"/>
</dbReference>
<proteinExistence type="inferred from homology"/>
<feature type="domain" description="MmgE/PrpD N-terminal" evidence="2">
    <location>
        <begin position="7"/>
        <end position="225"/>
    </location>
</feature>
<evidence type="ECO:0000259" key="2">
    <source>
        <dbReference type="Pfam" id="PF03972"/>
    </source>
</evidence>
<dbReference type="AlphaFoldDB" id="A0A5D3WHY6"/>
<dbReference type="EMBL" id="VNIB01000006">
    <property type="protein sequence ID" value="TYO98432.1"/>
    <property type="molecule type" value="Genomic_DNA"/>
</dbReference>
<dbReference type="InterPro" id="IPR045337">
    <property type="entry name" value="MmgE_PrpD_C"/>
</dbReference>
<protein>
    <submittedName>
        <fullName evidence="4">2-methylcitrate dehydratase PrpD</fullName>
    </submittedName>
</protein>
<keyword evidence="5" id="KW-1185">Reference proteome</keyword>
<dbReference type="PANTHER" id="PTHR16943">
    <property type="entry name" value="2-METHYLCITRATE DEHYDRATASE-RELATED"/>
    <property type="match status" value="1"/>
</dbReference>
<dbReference type="RefSeq" id="WP_148895811.1">
    <property type="nucleotide sequence ID" value="NZ_VNIB01000006.1"/>
</dbReference>